<reference evidence="1" key="1">
    <citation type="journal article" date="2019" name="bioRxiv">
        <title>The Genome of the Zebra Mussel, Dreissena polymorpha: A Resource for Invasive Species Research.</title>
        <authorList>
            <person name="McCartney M.A."/>
            <person name="Auch B."/>
            <person name="Kono T."/>
            <person name="Mallez S."/>
            <person name="Zhang Y."/>
            <person name="Obille A."/>
            <person name="Becker A."/>
            <person name="Abrahante J.E."/>
            <person name="Garbe J."/>
            <person name="Badalamenti J.P."/>
            <person name="Herman A."/>
            <person name="Mangelson H."/>
            <person name="Liachko I."/>
            <person name="Sullivan S."/>
            <person name="Sone E.D."/>
            <person name="Koren S."/>
            <person name="Silverstein K.A.T."/>
            <person name="Beckman K.B."/>
            <person name="Gohl D.M."/>
        </authorList>
    </citation>
    <scope>NUCLEOTIDE SEQUENCE</scope>
    <source>
        <strain evidence="1">Duluth1</strain>
        <tissue evidence="1">Whole animal</tissue>
    </source>
</reference>
<evidence type="ECO:0000313" key="2">
    <source>
        <dbReference type="Proteomes" id="UP000828390"/>
    </source>
</evidence>
<protein>
    <submittedName>
        <fullName evidence="1">Uncharacterized protein</fullName>
    </submittedName>
</protein>
<proteinExistence type="predicted"/>
<gene>
    <name evidence="1" type="ORF">DPMN_121807</name>
</gene>
<dbReference type="Proteomes" id="UP000828390">
    <property type="component" value="Unassembled WGS sequence"/>
</dbReference>
<comment type="caution">
    <text evidence="1">The sequence shown here is derived from an EMBL/GenBank/DDBJ whole genome shotgun (WGS) entry which is preliminary data.</text>
</comment>
<evidence type="ECO:0000313" key="1">
    <source>
        <dbReference type="EMBL" id="KAH3820063.1"/>
    </source>
</evidence>
<organism evidence="1 2">
    <name type="scientific">Dreissena polymorpha</name>
    <name type="common">Zebra mussel</name>
    <name type="synonym">Mytilus polymorpha</name>
    <dbReference type="NCBI Taxonomy" id="45954"/>
    <lineage>
        <taxon>Eukaryota</taxon>
        <taxon>Metazoa</taxon>
        <taxon>Spiralia</taxon>
        <taxon>Lophotrochozoa</taxon>
        <taxon>Mollusca</taxon>
        <taxon>Bivalvia</taxon>
        <taxon>Autobranchia</taxon>
        <taxon>Heteroconchia</taxon>
        <taxon>Euheterodonta</taxon>
        <taxon>Imparidentia</taxon>
        <taxon>Neoheterodontei</taxon>
        <taxon>Myida</taxon>
        <taxon>Dreissenoidea</taxon>
        <taxon>Dreissenidae</taxon>
        <taxon>Dreissena</taxon>
    </lineage>
</organism>
<dbReference type="AlphaFoldDB" id="A0A9D4GQR6"/>
<accession>A0A9D4GQR6</accession>
<keyword evidence="2" id="KW-1185">Reference proteome</keyword>
<name>A0A9D4GQR6_DREPO</name>
<sequence>MALKCSLSYIVPMETENDGVVARVTEGGAAAGTGVAEAKSVIQSILRMRPLVLSNLCLMQPF</sequence>
<dbReference type="EMBL" id="JAIWYP010000005">
    <property type="protein sequence ID" value="KAH3820063.1"/>
    <property type="molecule type" value="Genomic_DNA"/>
</dbReference>
<reference evidence="1" key="2">
    <citation type="submission" date="2020-11" db="EMBL/GenBank/DDBJ databases">
        <authorList>
            <person name="McCartney M.A."/>
            <person name="Auch B."/>
            <person name="Kono T."/>
            <person name="Mallez S."/>
            <person name="Becker A."/>
            <person name="Gohl D.M."/>
            <person name="Silverstein K.A.T."/>
            <person name="Koren S."/>
            <person name="Bechman K.B."/>
            <person name="Herman A."/>
            <person name="Abrahante J.E."/>
            <person name="Garbe J."/>
        </authorList>
    </citation>
    <scope>NUCLEOTIDE SEQUENCE</scope>
    <source>
        <strain evidence="1">Duluth1</strain>
        <tissue evidence="1">Whole animal</tissue>
    </source>
</reference>